<evidence type="ECO:0000313" key="2">
    <source>
        <dbReference type="EMBL" id="REI40590.1"/>
    </source>
</evidence>
<reference evidence="2 3" key="1">
    <citation type="submission" date="2018-08" db="EMBL/GenBank/DDBJ databases">
        <title>Draft genome sequence of Psychrilyobacter sp. strain SD5 isolated from Black Sea water.</title>
        <authorList>
            <person name="Yadav S."/>
            <person name="Villanueva L."/>
            <person name="Damste J.S.S."/>
        </authorList>
    </citation>
    <scope>NUCLEOTIDE SEQUENCE [LARGE SCALE GENOMIC DNA]</scope>
    <source>
        <strain evidence="2 3">SD5</strain>
    </source>
</reference>
<protein>
    <submittedName>
        <fullName evidence="2">Uncharacterized protein</fullName>
    </submittedName>
</protein>
<dbReference type="Proteomes" id="UP000263486">
    <property type="component" value="Unassembled WGS sequence"/>
</dbReference>
<evidence type="ECO:0000256" key="1">
    <source>
        <dbReference type="SAM" id="Coils"/>
    </source>
</evidence>
<gene>
    <name evidence="2" type="ORF">DYH56_10550</name>
</gene>
<keyword evidence="1" id="KW-0175">Coiled coil</keyword>
<name>A0ABX9KFL9_9FUSO</name>
<keyword evidence="3" id="KW-1185">Reference proteome</keyword>
<organism evidence="2 3">
    <name type="scientific">Psychrilyobacter piezotolerans</name>
    <dbReference type="NCBI Taxonomy" id="2293438"/>
    <lineage>
        <taxon>Bacteria</taxon>
        <taxon>Fusobacteriati</taxon>
        <taxon>Fusobacteriota</taxon>
        <taxon>Fusobacteriia</taxon>
        <taxon>Fusobacteriales</taxon>
        <taxon>Fusobacteriaceae</taxon>
        <taxon>Psychrilyobacter</taxon>
    </lineage>
</organism>
<dbReference type="RefSeq" id="WP_114642835.1">
    <property type="nucleotide sequence ID" value="NZ_JAACIO010000019.1"/>
</dbReference>
<sequence length="168" mass="19125">MKKTFIIGFILLGIVARGEMGTDIKQNQIILDNIKAENTRLRDEIKRLSQILDKLEINLAREIKFEDLGIEIKRDIESFTLKIAGEDLSQGEYDKVLDNFIGVIKYDLKGPVIFAGDKENVEFLRSHFTGKGIDPARITLEIKKNDGINPDKEGIKVRETKIILKKRG</sequence>
<dbReference type="EMBL" id="QUAJ01000018">
    <property type="protein sequence ID" value="REI40590.1"/>
    <property type="molecule type" value="Genomic_DNA"/>
</dbReference>
<evidence type="ECO:0000313" key="3">
    <source>
        <dbReference type="Proteomes" id="UP000263486"/>
    </source>
</evidence>
<comment type="caution">
    <text evidence="2">The sequence shown here is derived from an EMBL/GenBank/DDBJ whole genome shotgun (WGS) entry which is preliminary data.</text>
</comment>
<proteinExistence type="predicted"/>
<feature type="coiled-coil region" evidence="1">
    <location>
        <begin position="24"/>
        <end position="58"/>
    </location>
</feature>
<accession>A0ABX9KFL9</accession>